<accession>A0ABT7MIU0</accession>
<dbReference type="Proteomes" id="UP001231924">
    <property type="component" value="Unassembled WGS sequence"/>
</dbReference>
<organism evidence="1 2">
    <name type="scientific">Actinomycetospora termitidis</name>
    <dbReference type="NCBI Taxonomy" id="3053470"/>
    <lineage>
        <taxon>Bacteria</taxon>
        <taxon>Bacillati</taxon>
        <taxon>Actinomycetota</taxon>
        <taxon>Actinomycetes</taxon>
        <taxon>Pseudonocardiales</taxon>
        <taxon>Pseudonocardiaceae</taxon>
        <taxon>Actinomycetospora</taxon>
    </lineage>
</organism>
<name>A0ABT7MIU0_9PSEU</name>
<comment type="caution">
    <text evidence="1">The sequence shown here is derived from an EMBL/GenBank/DDBJ whole genome shotgun (WGS) entry which is preliminary data.</text>
</comment>
<evidence type="ECO:0000313" key="1">
    <source>
        <dbReference type="EMBL" id="MDL5160594.1"/>
    </source>
</evidence>
<proteinExistence type="predicted"/>
<evidence type="ECO:0000313" key="2">
    <source>
        <dbReference type="Proteomes" id="UP001231924"/>
    </source>
</evidence>
<protein>
    <submittedName>
        <fullName evidence="1">Uncharacterized protein</fullName>
    </submittedName>
</protein>
<reference evidence="1 2" key="1">
    <citation type="submission" date="2023-06" db="EMBL/GenBank/DDBJ databases">
        <title>Actinomycetospora Odt1-22.</title>
        <authorList>
            <person name="Supong K."/>
        </authorList>
    </citation>
    <scope>NUCLEOTIDE SEQUENCE [LARGE SCALE GENOMIC DNA]</scope>
    <source>
        <strain evidence="1 2">Odt1-22</strain>
    </source>
</reference>
<dbReference type="EMBL" id="JASVWF010000013">
    <property type="protein sequence ID" value="MDL5160594.1"/>
    <property type="molecule type" value="Genomic_DNA"/>
</dbReference>
<gene>
    <name evidence="1" type="ORF">QRT03_31840</name>
</gene>
<dbReference type="RefSeq" id="WP_286057198.1">
    <property type="nucleotide sequence ID" value="NZ_JASVWF010000013.1"/>
</dbReference>
<keyword evidence="2" id="KW-1185">Reference proteome</keyword>
<sequence>MKYASAKEAAYASKGAEADGAERFVNSIWQNSYATVREVLEEVLRPGTHASS</sequence>